<name>A0ABX7G6J2_9GAMM</name>
<sequence>MIPLVYHTSYSRLVLPPKHQFPITKYAHLRQHLLEHGHASEAQFAIPEPVDAAFIKRVHDSNYVDAFLSGNLSPQAIRRLGFPWSKNLVERTLHSLGGTRLTAQLAMTHGIALHLAGGYHHAHRHFGSGYCVFNDLVLTARHLIDEGHASRVMILDCDVHQGDGTATLCADMEDIISVSLHCESNFPSRKPASDYDVPLPKGLKDDGYLDALAQVFQYLLRLEKPDVILYDAGVDVHHDDRLGHLCVSTPGILRRDKLVLTMAKAAGLPVAAVVGGGYCVNPLHLSERHSQLFIAANQVWQGDNE</sequence>
<evidence type="ECO:0000256" key="2">
    <source>
        <dbReference type="ARBA" id="ARBA00022801"/>
    </source>
</evidence>
<dbReference type="PANTHER" id="PTHR10625">
    <property type="entry name" value="HISTONE DEACETYLASE HDAC1-RELATED"/>
    <property type="match status" value="1"/>
</dbReference>
<organism evidence="4 5">
    <name type="scientific">Shewanella litorisediminis</name>
    <dbReference type="NCBI Taxonomy" id="1173586"/>
    <lineage>
        <taxon>Bacteria</taxon>
        <taxon>Pseudomonadati</taxon>
        <taxon>Pseudomonadota</taxon>
        <taxon>Gammaproteobacteria</taxon>
        <taxon>Alteromonadales</taxon>
        <taxon>Shewanellaceae</taxon>
        <taxon>Shewanella</taxon>
    </lineage>
</organism>
<keyword evidence="5" id="KW-1185">Reference proteome</keyword>
<dbReference type="InterPro" id="IPR023696">
    <property type="entry name" value="Ureohydrolase_dom_sf"/>
</dbReference>
<accession>A0ABX7G6J2</accession>
<dbReference type="RefSeq" id="WP_203326558.1">
    <property type="nucleotide sequence ID" value="NZ_CP069213.1"/>
</dbReference>
<evidence type="ECO:0000313" key="5">
    <source>
        <dbReference type="Proteomes" id="UP000596252"/>
    </source>
</evidence>
<dbReference type="PANTHER" id="PTHR10625:SF19">
    <property type="entry name" value="HISTONE DEACETYLASE 12"/>
    <property type="match status" value="1"/>
</dbReference>
<protein>
    <submittedName>
        <fullName evidence="4">Histone deacetylase</fullName>
    </submittedName>
</protein>
<dbReference type="Pfam" id="PF00850">
    <property type="entry name" value="Hist_deacetyl"/>
    <property type="match status" value="1"/>
</dbReference>
<evidence type="ECO:0000313" key="4">
    <source>
        <dbReference type="EMBL" id="QRH02981.1"/>
    </source>
</evidence>
<reference evidence="4 5" key="1">
    <citation type="journal article" date="2012" name="Antonie Van Leeuwenhoek">
        <title>Shewanella litorisediminis sp. nov., a gammaproteobacterium isolated from a tidal flat sediment.</title>
        <authorList>
            <person name="Lee M.H."/>
            <person name="Yoon J.H."/>
        </authorList>
    </citation>
    <scope>NUCLEOTIDE SEQUENCE [LARGE SCALE GENOMIC DNA]</scope>
    <source>
        <strain evidence="4 5">SMK1-12</strain>
    </source>
</reference>
<evidence type="ECO:0000259" key="3">
    <source>
        <dbReference type="Pfam" id="PF00850"/>
    </source>
</evidence>
<dbReference type="InterPro" id="IPR023801">
    <property type="entry name" value="His_deacetylse_dom"/>
</dbReference>
<dbReference type="SUPFAM" id="SSF52768">
    <property type="entry name" value="Arginase/deacetylase"/>
    <property type="match status" value="1"/>
</dbReference>
<dbReference type="Gene3D" id="3.40.800.20">
    <property type="entry name" value="Histone deacetylase domain"/>
    <property type="match status" value="1"/>
</dbReference>
<evidence type="ECO:0000256" key="1">
    <source>
        <dbReference type="ARBA" id="ARBA00005947"/>
    </source>
</evidence>
<proteinExistence type="inferred from homology"/>
<dbReference type="PRINTS" id="PR01270">
    <property type="entry name" value="HDASUPER"/>
</dbReference>
<comment type="similarity">
    <text evidence="1">Belongs to the histone deacetylase family.</text>
</comment>
<dbReference type="Proteomes" id="UP000596252">
    <property type="component" value="Chromosome"/>
</dbReference>
<feature type="domain" description="Histone deacetylase" evidence="3">
    <location>
        <begin position="19"/>
        <end position="284"/>
    </location>
</feature>
<dbReference type="InterPro" id="IPR044150">
    <property type="entry name" value="HDAC_classIV"/>
</dbReference>
<dbReference type="InterPro" id="IPR000286">
    <property type="entry name" value="HDACs"/>
</dbReference>
<dbReference type="CDD" id="cd09993">
    <property type="entry name" value="HDAC_classIV"/>
    <property type="match status" value="1"/>
</dbReference>
<gene>
    <name evidence="4" type="ORF">JQC75_06140</name>
</gene>
<dbReference type="EMBL" id="CP069213">
    <property type="protein sequence ID" value="QRH02981.1"/>
    <property type="molecule type" value="Genomic_DNA"/>
</dbReference>
<dbReference type="InterPro" id="IPR037138">
    <property type="entry name" value="His_deacetylse_dom_sf"/>
</dbReference>
<keyword evidence="2" id="KW-0378">Hydrolase</keyword>